<keyword evidence="5" id="KW-1185">Reference proteome</keyword>
<keyword evidence="1" id="KW-0732">Signal</keyword>
<accession>A0ABX6VH10</accession>
<dbReference type="EMBL" id="CP045503">
    <property type="protein sequence ID" value="QPG59566.2"/>
    <property type="molecule type" value="Genomic_DNA"/>
</dbReference>
<feature type="transmembrane region" description="Helical" evidence="2">
    <location>
        <begin position="48"/>
        <end position="65"/>
    </location>
</feature>
<evidence type="ECO:0000256" key="2">
    <source>
        <dbReference type="SAM" id="Phobius"/>
    </source>
</evidence>
<dbReference type="Gene3D" id="2.40.160.20">
    <property type="match status" value="1"/>
</dbReference>
<name>A0ABX6VH10_9GAMM</name>
<evidence type="ECO:0000313" key="4">
    <source>
        <dbReference type="EMBL" id="QPG59566.2"/>
    </source>
</evidence>
<keyword evidence="2" id="KW-0812">Transmembrane</keyword>
<evidence type="ECO:0000256" key="1">
    <source>
        <dbReference type="ARBA" id="ARBA00022729"/>
    </source>
</evidence>
<gene>
    <name evidence="4" type="ORF">FM038_020910</name>
</gene>
<evidence type="ECO:0000259" key="3">
    <source>
        <dbReference type="Pfam" id="PF13505"/>
    </source>
</evidence>
<organism evidence="4 5">
    <name type="scientific">Shewanella eurypsychrophilus</name>
    <dbReference type="NCBI Taxonomy" id="2593656"/>
    <lineage>
        <taxon>Bacteria</taxon>
        <taxon>Pseudomonadati</taxon>
        <taxon>Pseudomonadota</taxon>
        <taxon>Gammaproteobacteria</taxon>
        <taxon>Alteromonadales</taxon>
        <taxon>Shewanellaceae</taxon>
        <taxon>Shewanella</taxon>
    </lineage>
</organism>
<dbReference type="InterPro" id="IPR027385">
    <property type="entry name" value="Beta-barrel_OMP"/>
</dbReference>
<dbReference type="Proteomes" id="UP000316416">
    <property type="component" value="Chromosome"/>
</dbReference>
<feature type="domain" description="Outer membrane protein beta-barrel" evidence="3">
    <location>
        <begin position="105"/>
        <end position="247"/>
    </location>
</feature>
<dbReference type="InterPro" id="IPR011250">
    <property type="entry name" value="OMP/PagP_B-barrel"/>
</dbReference>
<protein>
    <submittedName>
        <fullName evidence="4">Porin family protein</fullName>
    </submittedName>
</protein>
<sequence length="247" mass="27944">MKTSIISRDNPNYIVRGLSVLSLILVNHTRRNMALNKKAAKESPSNKWLSFPFAWLGILCCLFIFQTSANETRVNRFILGSTPYLVSDVPNDQQQKLTLDLKLNGGRSPLEIGYKFTPKWQVSFESIEVGGVRSSLDSYTFVNSSDIPYTSPAYQTRLYSGWGANLGYNLDLSSAISSQVYLGAYSWRDERTSSISDSRSEDGLSPYLGLGVKYRLSDKANVRFDWHHLEIQGDGFDQLGIYLDYRF</sequence>
<keyword evidence="2" id="KW-0472">Membrane</keyword>
<dbReference type="Pfam" id="PF13505">
    <property type="entry name" value="OMP_b-brl"/>
    <property type="match status" value="1"/>
</dbReference>
<dbReference type="SUPFAM" id="SSF56925">
    <property type="entry name" value="OMPA-like"/>
    <property type="match status" value="1"/>
</dbReference>
<dbReference type="RefSeq" id="WP_185965710.1">
    <property type="nucleotide sequence ID" value="NZ_CP045503.2"/>
</dbReference>
<reference evidence="4" key="1">
    <citation type="submission" date="2021-07" db="EMBL/GenBank/DDBJ databases">
        <title>Shewanella sp. YLB-07 whole genome sequence.</title>
        <authorList>
            <person name="Yu L."/>
        </authorList>
    </citation>
    <scope>NUCLEOTIDE SEQUENCE</scope>
    <source>
        <strain evidence="4">YLB-08</strain>
    </source>
</reference>
<proteinExistence type="predicted"/>
<keyword evidence="2" id="KW-1133">Transmembrane helix</keyword>
<evidence type="ECO:0000313" key="5">
    <source>
        <dbReference type="Proteomes" id="UP000316416"/>
    </source>
</evidence>